<reference evidence="2 3" key="1">
    <citation type="submission" date="2019-06" db="EMBL/GenBank/DDBJ databases">
        <title>Sequencing the genomes of 1000 actinobacteria strains.</title>
        <authorList>
            <person name="Klenk H.-P."/>
        </authorList>
    </citation>
    <scope>NUCLEOTIDE SEQUENCE [LARGE SCALE GENOMIC DNA]</scope>
    <source>
        <strain evidence="2 3">DSM 45456</strain>
    </source>
</reference>
<dbReference type="EMBL" id="VFPP01000001">
    <property type="protein sequence ID" value="TQM84025.1"/>
    <property type="molecule type" value="Genomic_DNA"/>
</dbReference>
<proteinExistence type="predicted"/>
<sequence>MSTVDPGVPVMPPPVLSGRRRARRLVVGSGNGKGQVFVKGKVVKTVPEHRIVETLIEEATRIAGAAGSAPARVERVGLAADDPPAHPRSDHAPPDRHDRRRVPRLPGRVEVR</sequence>
<keyword evidence="3" id="KW-1185">Reference proteome</keyword>
<dbReference type="Proteomes" id="UP000316628">
    <property type="component" value="Unassembled WGS sequence"/>
</dbReference>
<evidence type="ECO:0000313" key="3">
    <source>
        <dbReference type="Proteomes" id="UP000316628"/>
    </source>
</evidence>
<gene>
    <name evidence="2" type="ORF">FHX81_6463</name>
</gene>
<feature type="region of interest" description="Disordered" evidence="1">
    <location>
        <begin position="75"/>
        <end position="112"/>
    </location>
</feature>
<protein>
    <recommendedName>
        <fullName evidence="4">4-hydroxy-3-methylbut-2-en-1-yl diphosphate synthase</fullName>
    </recommendedName>
</protein>
<dbReference type="AlphaFoldDB" id="A0A543JMK9"/>
<feature type="compositionally biased region" description="Basic and acidic residues" evidence="1">
    <location>
        <begin position="83"/>
        <end position="97"/>
    </location>
</feature>
<comment type="caution">
    <text evidence="2">The sequence shown here is derived from an EMBL/GenBank/DDBJ whole genome shotgun (WGS) entry which is preliminary data.</text>
</comment>
<name>A0A543JMK9_9PSEU</name>
<evidence type="ECO:0008006" key="4">
    <source>
        <dbReference type="Google" id="ProtNLM"/>
    </source>
</evidence>
<evidence type="ECO:0000256" key="1">
    <source>
        <dbReference type="SAM" id="MobiDB-lite"/>
    </source>
</evidence>
<accession>A0A543JMK9</accession>
<organism evidence="2 3">
    <name type="scientific">Saccharothrix saharensis</name>
    <dbReference type="NCBI Taxonomy" id="571190"/>
    <lineage>
        <taxon>Bacteria</taxon>
        <taxon>Bacillati</taxon>
        <taxon>Actinomycetota</taxon>
        <taxon>Actinomycetes</taxon>
        <taxon>Pseudonocardiales</taxon>
        <taxon>Pseudonocardiaceae</taxon>
        <taxon>Saccharothrix</taxon>
    </lineage>
</organism>
<evidence type="ECO:0000313" key="2">
    <source>
        <dbReference type="EMBL" id="TQM84025.1"/>
    </source>
</evidence>